<dbReference type="Pfam" id="PF06170">
    <property type="entry name" value="DUF983"/>
    <property type="match status" value="1"/>
</dbReference>
<dbReference type="Proteomes" id="UP001055167">
    <property type="component" value="Unassembled WGS sequence"/>
</dbReference>
<reference evidence="2" key="1">
    <citation type="journal article" date="2021" name="Front. Microbiol.">
        <title>Comprehensive Comparative Genomics and Phenotyping of Methylobacterium Species.</title>
        <authorList>
            <person name="Alessa O."/>
            <person name="Ogura Y."/>
            <person name="Fujitani Y."/>
            <person name="Takami H."/>
            <person name="Hayashi T."/>
            <person name="Sahin N."/>
            <person name="Tani A."/>
        </authorList>
    </citation>
    <scope>NUCLEOTIDE SEQUENCE</scope>
    <source>
        <strain evidence="2">KCTC 52305</strain>
    </source>
</reference>
<dbReference type="InterPro" id="IPR009325">
    <property type="entry name" value="DUF983"/>
</dbReference>
<evidence type="ECO:0000313" key="2">
    <source>
        <dbReference type="EMBL" id="GJD52229.1"/>
    </source>
</evidence>
<name>A0ABQ4R448_9HYPH</name>
<reference evidence="2" key="2">
    <citation type="submission" date="2021-08" db="EMBL/GenBank/DDBJ databases">
        <authorList>
            <person name="Tani A."/>
            <person name="Ola A."/>
            <person name="Ogura Y."/>
            <person name="Katsura K."/>
            <person name="Hayashi T."/>
        </authorList>
    </citation>
    <scope>NUCLEOTIDE SEQUENCE</scope>
    <source>
        <strain evidence="2">KCTC 52305</strain>
    </source>
</reference>
<proteinExistence type="predicted"/>
<organism evidence="2 3">
    <name type="scientific">Methylobacterium crusticola</name>
    <dbReference type="NCBI Taxonomy" id="1697972"/>
    <lineage>
        <taxon>Bacteria</taxon>
        <taxon>Pseudomonadati</taxon>
        <taxon>Pseudomonadota</taxon>
        <taxon>Alphaproteobacteria</taxon>
        <taxon>Hyphomicrobiales</taxon>
        <taxon>Methylobacteriaceae</taxon>
        <taxon>Methylobacterium</taxon>
    </lineage>
</organism>
<evidence type="ECO:0000313" key="3">
    <source>
        <dbReference type="Proteomes" id="UP001055167"/>
    </source>
</evidence>
<feature type="compositionally biased region" description="Basic and acidic residues" evidence="1">
    <location>
        <begin position="153"/>
        <end position="163"/>
    </location>
</feature>
<feature type="compositionally biased region" description="Gly residues" evidence="1">
    <location>
        <begin position="164"/>
        <end position="177"/>
    </location>
</feature>
<keyword evidence="3" id="KW-1185">Reference proteome</keyword>
<evidence type="ECO:0008006" key="4">
    <source>
        <dbReference type="Google" id="ProtNLM"/>
    </source>
</evidence>
<sequence>MIEIRGAGPAAPEDPGPSWVGAVARGFRNRCPHCGEGRVFGRFLKVRHACEACGTELHHHRADDLPPYLVIFVVGHVVGLAVLETEMRLDDVPLWFQMTFWPAVALAMSLLLLQPAKGAVVGLQYALGMHGFAAIRRGRAAAAPGAEVQDGEGNGRDDPEGGRARGGPGDGAGLHRA</sequence>
<gene>
    <name evidence="2" type="ORF">OPKNFCMD_4991</name>
</gene>
<dbReference type="EMBL" id="BPQH01000017">
    <property type="protein sequence ID" value="GJD52229.1"/>
    <property type="molecule type" value="Genomic_DNA"/>
</dbReference>
<accession>A0ABQ4R448</accession>
<protein>
    <recommendedName>
        <fullName evidence="4">DUF983 domain-containing protein</fullName>
    </recommendedName>
</protein>
<feature type="region of interest" description="Disordered" evidence="1">
    <location>
        <begin position="143"/>
        <end position="177"/>
    </location>
</feature>
<evidence type="ECO:0000256" key="1">
    <source>
        <dbReference type="SAM" id="MobiDB-lite"/>
    </source>
</evidence>
<dbReference type="RefSeq" id="WP_407068128.1">
    <property type="nucleotide sequence ID" value="NZ_BPQH01000017.1"/>
</dbReference>
<comment type="caution">
    <text evidence="2">The sequence shown here is derived from an EMBL/GenBank/DDBJ whole genome shotgun (WGS) entry which is preliminary data.</text>
</comment>